<dbReference type="Proteomes" id="UP001165269">
    <property type="component" value="Unassembled WGS sequence"/>
</dbReference>
<dbReference type="EMBL" id="JALDAY010000015">
    <property type="protein sequence ID" value="MCI3277660.1"/>
    <property type="molecule type" value="Genomic_DNA"/>
</dbReference>
<gene>
    <name evidence="1" type="ORF">MQP27_41980</name>
</gene>
<accession>A0ABS9YM83</accession>
<proteinExistence type="predicted"/>
<keyword evidence="2" id="KW-1185">Reference proteome</keyword>
<sequence length="1137" mass="120010">MAKLSALSDAFTASSINSALWNSVTGGAATLDTDNDLVVLAVPTTNGATNTFGTTTTFDATSGALYAQIGVPANGAGGTKVAYKLLVDANNSVAIRVESGVFKTTLQTAGSTVTTTLPTYDPHAHRWWRLKETGGSWSADTSPDGLNWTTQWTSAYTWSPTAMSFVFQTGASVTEVAGSVATIENVNTPNGGKFNPNWPLTEDSWAPYWNANAGTQPLDRYVEVSDRTRSGISISRGRQYELDQVRSGEASLTLANPDAALDPTNASGPWYGHVQPYQPYRKRAQWPATRNLLDQAMATAGDLGGLSGTISVVTSDIFSTTDTSGGTFVASATAWMGGTVIQMSVPSGSTTGSRPCHTPRWSPIPGQTYTMTIRVRNVTASTSLGVQPFIGWYTAGSGGTPTSYSYGTGTTLTGSTTAAWTYLVVTGTAPANAAGMDVGVALTANAAATCSLQVDGWQLEKGTVASSWTCPGVWYPMYAGWTERWTPSWDMDGTYSLVSPNVVDTFSLLSQQQLDDPLTQEINSHAPRFVYRLDDPAGSTAATDWTGNNPPAQLGISKYGAGSWVWGSSITSTDSGGTYTGSSGAVATLNNPNPGQPTTSASTFLKLASAGIKGPADPTVWVRMIAFRYTGPTPTNAAYLWSSMDGQRANGSQSGSFIHVLLSTDGKPYVQIAGPTGGGGSYQAGGATNCVDGDWHLLIFGYNQSTQQVMVSQDGATAAFYGSVPTSYTPTGIVSDCIGAYVDATVGNGVIDNFKGDISFVCEFGSFFGSTPILDLYNAWKSACSGESSNARYSRILRYAGYSGWTSIQTGLTTSMGPAAFDGQDAMSALQAVVDTENGAHFVSRDGTITFKARSARYNATTPLFVFGEKTELGEWPYENCELDYDSTHLSNQITVTQEGTSQNFYATDATSVTNFFPRTMSRSINASDANECSDAAYYLLSRYKQPAQRVGSLRLHPSANPAMWPVCLQLELGMRVRVMRRAQNVPATTVDCFIENIQWDIDDTGEAFVTLQCSPADLTPYAVFSSWHTTLASSIASGVTSITVNASADNTNPLAAQLAAGDLIVLGQNSANQETVTVSAVGATSPGWTTATITLTAATTKAHTAGDTVCEPLPTGVTDPTTYDAVSKFDSVAFAY</sequence>
<evidence type="ECO:0000313" key="2">
    <source>
        <dbReference type="Proteomes" id="UP001165269"/>
    </source>
</evidence>
<comment type="caution">
    <text evidence="1">The sequence shown here is derived from an EMBL/GenBank/DDBJ whole genome shotgun (WGS) entry which is preliminary data.</text>
</comment>
<dbReference type="RefSeq" id="WP_242775507.1">
    <property type="nucleotide sequence ID" value="NZ_JALDAY010000015.1"/>
</dbReference>
<protein>
    <submittedName>
        <fullName evidence="1">Uncharacterized protein</fullName>
    </submittedName>
</protein>
<dbReference type="SUPFAM" id="SSF49899">
    <property type="entry name" value="Concanavalin A-like lectins/glucanases"/>
    <property type="match status" value="1"/>
</dbReference>
<evidence type="ECO:0000313" key="1">
    <source>
        <dbReference type="EMBL" id="MCI3277660.1"/>
    </source>
</evidence>
<reference evidence="1" key="1">
    <citation type="submission" date="2022-03" db="EMBL/GenBank/DDBJ databases">
        <title>Streptomyces 7R015 and 7R016 isolated from Barleria lupulina in Thailand.</title>
        <authorList>
            <person name="Kanchanasin P."/>
            <person name="Phongsopitanun W."/>
            <person name="Tanasupawat S."/>
        </authorList>
    </citation>
    <scope>NUCLEOTIDE SEQUENCE</scope>
    <source>
        <strain evidence="1">7R015</strain>
    </source>
</reference>
<name>A0ABS9YM83_9ACTN</name>
<organism evidence="1 2">
    <name type="scientific">Streptomyces cylindrosporus</name>
    <dbReference type="NCBI Taxonomy" id="2927583"/>
    <lineage>
        <taxon>Bacteria</taxon>
        <taxon>Bacillati</taxon>
        <taxon>Actinomycetota</taxon>
        <taxon>Actinomycetes</taxon>
        <taxon>Kitasatosporales</taxon>
        <taxon>Streptomycetaceae</taxon>
        <taxon>Streptomyces</taxon>
    </lineage>
</organism>
<dbReference type="InterPro" id="IPR013320">
    <property type="entry name" value="ConA-like_dom_sf"/>
</dbReference>